<dbReference type="PANTHER" id="PTHR13710">
    <property type="entry name" value="DNA HELICASE RECQ FAMILY MEMBER"/>
    <property type="match status" value="1"/>
</dbReference>
<dbReference type="KEGG" id="theu:HPC62_07545"/>
<keyword evidence="3" id="KW-0378">Hydrolase</keyword>
<dbReference type="Gene3D" id="3.40.50.300">
    <property type="entry name" value="P-loop containing nucleotide triphosphate hydrolases"/>
    <property type="match status" value="2"/>
</dbReference>
<keyword evidence="6" id="KW-0238">DNA-binding</keyword>
<dbReference type="GO" id="GO:0003677">
    <property type="term" value="F:DNA binding"/>
    <property type="evidence" value="ECO:0007669"/>
    <property type="project" value="UniProtKB-KW"/>
</dbReference>
<evidence type="ECO:0000256" key="4">
    <source>
        <dbReference type="ARBA" id="ARBA00022806"/>
    </source>
</evidence>
<dbReference type="PROSITE" id="PS51194">
    <property type="entry name" value="HELICASE_CTER"/>
    <property type="match status" value="1"/>
</dbReference>
<evidence type="ECO:0000256" key="9">
    <source>
        <dbReference type="ARBA" id="ARBA00034808"/>
    </source>
</evidence>
<evidence type="ECO:0000256" key="8">
    <source>
        <dbReference type="ARBA" id="ARBA00034617"/>
    </source>
</evidence>
<dbReference type="InterPro" id="IPR004589">
    <property type="entry name" value="DNA_helicase_ATP-dep_RecQ"/>
</dbReference>
<sequence>MHLTDPVSAPEWARVRATFQQVWGYEDFRPPQDDIVRSLLLGQDALVVMPTGGGKSICFQLPALLQAGLTLVVSPLVALMENQVQELRQKRLPAALLHSELPPRQRQQTLWQLERGRLRLLYLSPETLLSASVWKLLSQPQVQLRGLILDEAHCLVQWGDSFRPAYRRLGAVRPALLAHKPAGTSLAIAAFTATADPSAQRTIQEVLGLQQPQVFLQNPYRANLALSVQTVWSPRGRRRSLWRFIRARRGKAGLVYVRSRREGEELADWLTQEGFPTAAYHAGLAPAQRRRIEQAWLGGEMPFVVCTSAFGMGINHPHVRWVLHYHAPLLLSEYVQEVGRAGRDGQPAEALTLVSDRPGWLNPDDRQRQQFFTEKARSQHQTAQSLIRKLPKAGPVAEVARQFPDGAIALALLHRNGQLVWDDPFHYRILPGATPQPFQADPAIRQMQDYLYTRECRWRRLLRSFGFAKEAEGLRCQTCDRCRAGASAPS</sequence>
<dbReference type="GO" id="GO:0043138">
    <property type="term" value="F:3'-5' DNA helicase activity"/>
    <property type="evidence" value="ECO:0007669"/>
    <property type="project" value="UniProtKB-EC"/>
</dbReference>
<dbReference type="InterPro" id="IPR001650">
    <property type="entry name" value="Helicase_C-like"/>
</dbReference>
<dbReference type="InterPro" id="IPR011545">
    <property type="entry name" value="DEAD/DEAH_box_helicase_dom"/>
</dbReference>
<gene>
    <name evidence="12" type="ORF">HPC62_07545</name>
</gene>
<dbReference type="GO" id="GO:0030894">
    <property type="term" value="C:replisome"/>
    <property type="evidence" value="ECO:0007669"/>
    <property type="project" value="TreeGrafter"/>
</dbReference>
<dbReference type="PANTHER" id="PTHR13710:SF105">
    <property type="entry name" value="ATP-DEPENDENT DNA HELICASE Q1"/>
    <property type="match status" value="1"/>
</dbReference>
<evidence type="ECO:0000256" key="1">
    <source>
        <dbReference type="ARBA" id="ARBA00005446"/>
    </source>
</evidence>
<proteinExistence type="inferred from homology"/>
<accession>A0A6M8B7E5</accession>
<evidence type="ECO:0000259" key="10">
    <source>
        <dbReference type="PROSITE" id="PS51192"/>
    </source>
</evidence>
<keyword evidence="4 12" id="KW-0347">Helicase</keyword>
<evidence type="ECO:0000256" key="5">
    <source>
        <dbReference type="ARBA" id="ARBA00022840"/>
    </source>
</evidence>
<dbReference type="GO" id="GO:0009378">
    <property type="term" value="F:four-way junction helicase activity"/>
    <property type="evidence" value="ECO:0007669"/>
    <property type="project" value="TreeGrafter"/>
</dbReference>
<keyword evidence="13" id="KW-1185">Reference proteome</keyword>
<dbReference type="RefSeq" id="WP_172354504.1">
    <property type="nucleotide sequence ID" value="NZ_CP053661.1"/>
</dbReference>
<comment type="similarity">
    <text evidence="1">Belongs to the helicase family. RecQ subfamily.</text>
</comment>
<dbReference type="GO" id="GO:0006281">
    <property type="term" value="P:DNA repair"/>
    <property type="evidence" value="ECO:0007669"/>
    <property type="project" value="TreeGrafter"/>
</dbReference>
<keyword evidence="7" id="KW-0413">Isomerase</keyword>
<feature type="domain" description="Helicase ATP-binding" evidence="10">
    <location>
        <begin position="36"/>
        <end position="213"/>
    </location>
</feature>
<keyword evidence="2" id="KW-0547">Nucleotide-binding</keyword>
<dbReference type="EMBL" id="CP053661">
    <property type="protein sequence ID" value="QKD82072.1"/>
    <property type="molecule type" value="Genomic_DNA"/>
</dbReference>
<dbReference type="PROSITE" id="PS51192">
    <property type="entry name" value="HELICASE_ATP_BIND_1"/>
    <property type="match status" value="1"/>
</dbReference>
<evidence type="ECO:0000256" key="3">
    <source>
        <dbReference type="ARBA" id="ARBA00022801"/>
    </source>
</evidence>
<keyword evidence="5" id="KW-0067">ATP-binding</keyword>
<dbReference type="SMART" id="SM00487">
    <property type="entry name" value="DEXDc"/>
    <property type="match status" value="1"/>
</dbReference>
<comment type="catalytic activity">
    <reaction evidence="8">
        <text>Couples ATP hydrolysis with the unwinding of duplex DNA by translocating in the 3'-5' direction.</text>
        <dbReference type="EC" id="5.6.2.4"/>
    </reaction>
</comment>
<dbReference type="Pfam" id="PF00271">
    <property type="entry name" value="Helicase_C"/>
    <property type="match status" value="1"/>
</dbReference>
<protein>
    <recommendedName>
        <fullName evidence="9">DNA 3'-5' helicase</fullName>
        <ecNumber evidence="9">5.6.2.4</ecNumber>
    </recommendedName>
</protein>
<dbReference type="EC" id="5.6.2.4" evidence="9"/>
<evidence type="ECO:0000256" key="2">
    <source>
        <dbReference type="ARBA" id="ARBA00022741"/>
    </source>
</evidence>
<dbReference type="GO" id="GO:0016787">
    <property type="term" value="F:hydrolase activity"/>
    <property type="evidence" value="ECO:0007669"/>
    <property type="project" value="UniProtKB-KW"/>
</dbReference>
<reference evidence="12 13" key="1">
    <citation type="submission" date="2020-05" db="EMBL/GenBank/DDBJ databases">
        <title>Complete genome sequence of of a novel Thermoleptolyngbya strain isolated from hot springs of Ganzi, Sichuan China.</title>
        <authorList>
            <person name="Tang J."/>
            <person name="Daroch M."/>
            <person name="Li L."/>
            <person name="Waleron K."/>
            <person name="Waleron M."/>
            <person name="Waleron M."/>
        </authorList>
    </citation>
    <scope>NUCLEOTIDE SEQUENCE [LARGE SCALE GENOMIC DNA]</scope>
    <source>
        <strain evidence="12 13">PKUAC-SCTA183</strain>
    </source>
</reference>
<name>A0A6M8B7E5_9CYAN</name>
<dbReference type="InterPro" id="IPR014001">
    <property type="entry name" value="Helicase_ATP-bd"/>
</dbReference>
<dbReference type="GO" id="GO:0005737">
    <property type="term" value="C:cytoplasm"/>
    <property type="evidence" value="ECO:0007669"/>
    <property type="project" value="TreeGrafter"/>
</dbReference>
<evidence type="ECO:0000256" key="7">
    <source>
        <dbReference type="ARBA" id="ARBA00023235"/>
    </source>
</evidence>
<dbReference type="SUPFAM" id="SSF52540">
    <property type="entry name" value="P-loop containing nucleoside triphosphate hydrolases"/>
    <property type="match status" value="1"/>
</dbReference>
<dbReference type="NCBIfam" id="TIGR00614">
    <property type="entry name" value="recQ_fam"/>
    <property type="match status" value="1"/>
</dbReference>
<dbReference type="Pfam" id="PF00270">
    <property type="entry name" value="DEAD"/>
    <property type="match status" value="1"/>
</dbReference>
<dbReference type="GO" id="GO:0005524">
    <property type="term" value="F:ATP binding"/>
    <property type="evidence" value="ECO:0007669"/>
    <property type="project" value="UniProtKB-KW"/>
</dbReference>
<evidence type="ECO:0000313" key="12">
    <source>
        <dbReference type="EMBL" id="QKD82072.1"/>
    </source>
</evidence>
<organism evidence="12 13">
    <name type="scientific">Thermoleptolyngbya sichuanensis A183</name>
    <dbReference type="NCBI Taxonomy" id="2737172"/>
    <lineage>
        <taxon>Bacteria</taxon>
        <taxon>Bacillati</taxon>
        <taxon>Cyanobacteriota</taxon>
        <taxon>Cyanophyceae</taxon>
        <taxon>Oculatellales</taxon>
        <taxon>Oculatellaceae</taxon>
        <taxon>Thermoleptolyngbya</taxon>
        <taxon>Thermoleptolyngbya sichuanensis</taxon>
    </lineage>
</organism>
<dbReference type="InterPro" id="IPR027417">
    <property type="entry name" value="P-loop_NTPase"/>
</dbReference>
<dbReference type="GO" id="GO:0006310">
    <property type="term" value="P:DNA recombination"/>
    <property type="evidence" value="ECO:0007669"/>
    <property type="project" value="InterPro"/>
</dbReference>
<dbReference type="SMART" id="SM00490">
    <property type="entry name" value="HELICc"/>
    <property type="match status" value="1"/>
</dbReference>
<dbReference type="CDD" id="cd17920">
    <property type="entry name" value="DEXHc_RecQ"/>
    <property type="match status" value="1"/>
</dbReference>
<dbReference type="AlphaFoldDB" id="A0A6M8B7E5"/>
<evidence type="ECO:0000313" key="13">
    <source>
        <dbReference type="Proteomes" id="UP000505210"/>
    </source>
</evidence>
<evidence type="ECO:0000256" key="6">
    <source>
        <dbReference type="ARBA" id="ARBA00023125"/>
    </source>
</evidence>
<dbReference type="Proteomes" id="UP000505210">
    <property type="component" value="Chromosome"/>
</dbReference>
<dbReference type="GO" id="GO:0043590">
    <property type="term" value="C:bacterial nucleoid"/>
    <property type="evidence" value="ECO:0007669"/>
    <property type="project" value="TreeGrafter"/>
</dbReference>
<evidence type="ECO:0000259" key="11">
    <source>
        <dbReference type="PROSITE" id="PS51194"/>
    </source>
</evidence>
<feature type="domain" description="Helicase C-terminal" evidence="11">
    <location>
        <begin position="240"/>
        <end position="391"/>
    </location>
</feature>